<proteinExistence type="predicted"/>
<dbReference type="InterPro" id="IPR003591">
    <property type="entry name" value="Leu-rich_rpt_typical-subtyp"/>
</dbReference>
<dbReference type="InterPro" id="IPR001611">
    <property type="entry name" value="Leu-rich_rpt"/>
</dbReference>
<comment type="caution">
    <text evidence="8">The sequence shown here is derived from an EMBL/GenBank/DDBJ whole genome shotgun (WGS) entry which is preliminary data.</text>
</comment>
<evidence type="ECO:0000259" key="7">
    <source>
        <dbReference type="Pfam" id="PF23598"/>
    </source>
</evidence>
<dbReference type="AlphaFoldDB" id="A0A1Y1XX67"/>
<dbReference type="PANTHER" id="PTHR48059:SF30">
    <property type="entry name" value="OS06G0587000 PROTEIN"/>
    <property type="match status" value="1"/>
</dbReference>
<dbReference type="InParanoid" id="A0A1Y1XX67"/>
<dbReference type="Pfam" id="PF00560">
    <property type="entry name" value="LRR_1"/>
    <property type="match status" value="1"/>
</dbReference>
<feature type="domain" description="Disease resistance R13L4/SHOC-2-like LRR" evidence="7">
    <location>
        <begin position="199"/>
        <end position="303"/>
    </location>
</feature>
<dbReference type="PANTHER" id="PTHR48059">
    <property type="entry name" value="POLYGALACTURONASE INHIBITOR 1"/>
    <property type="match status" value="1"/>
</dbReference>
<dbReference type="Proteomes" id="UP000193498">
    <property type="component" value="Unassembled WGS sequence"/>
</dbReference>
<keyword evidence="6" id="KW-0732">Signal</keyword>
<comment type="subcellular location">
    <subcellularLocation>
        <location evidence="1">Cell membrane</location>
    </subcellularLocation>
</comment>
<evidence type="ECO:0000256" key="6">
    <source>
        <dbReference type="SAM" id="SignalP"/>
    </source>
</evidence>
<name>A0A1Y1XX67_9FUNG</name>
<dbReference type="EMBL" id="MCFE01000385">
    <property type="protein sequence ID" value="ORX90340.1"/>
    <property type="molecule type" value="Genomic_DNA"/>
</dbReference>
<dbReference type="PRINTS" id="PR00019">
    <property type="entry name" value="LEURICHRPT"/>
</dbReference>
<keyword evidence="9" id="KW-1185">Reference proteome</keyword>
<dbReference type="SMART" id="SM00369">
    <property type="entry name" value="LRR_TYP"/>
    <property type="match status" value="7"/>
</dbReference>
<evidence type="ECO:0000256" key="4">
    <source>
        <dbReference type="ARBA" id="ARBA00022737"/>
    </source>
</evidence>
<protein>
    <submittedName>
        <fullName evidence="8">L domain-like protein</fullName>
    </submittedName>
</protein>
<feature type="compositionally biased region" description="Polar residues" evidence="5">
    <location>
        <begin position="35"/>
        <end position="49"/>
    </location>
</feature>
<dbReference type="FunFam" id="3.80.10.10:FF:000383">
    <property type="entry name" value="Leucine-rich repeat receptor protein kinase EMS1"/>
    <property type="match status" value="1"/>
</dbReference>
<keyword evidence="3" id="KW-0433">Leucine-rich repeat</keyword>
<dbReference type="SUPFAM" id="SSF52058">
    <property type="entry name" value="L domain-like"/>
    <property type="match status" value="1"/>
</dbReference>
<dbReference type="GO" id="GO:0005886">
    <property type="term" value="C:plasma membrane"/>
    <property type="evidence" value="ECO:0007669"/>
    <property type="project" value="UniProtKB-SubCell"/>
</dbReference>
<feature type="chain" id="PRO_5012372613" evidence="6">
    <location>
        <begin position="22"/>
        <end position="478"/>
    </location>
</feature>
<dbReference type="PROSITE" id="PS51450">
    <property type="entry name" value="LRR"/>
    <property type="match status" value="2"/>
</dbReference>
<accession>A0A1Y1XX67</accession>
<evidence type="ECO:0000256" key="1">
    <source>
        <dbReference type="ARBA" id="ARBA00004236"/>
    </source>
</evidence>
<dbReference type="InterPro" id="IPR032675">
    <property type="entry name" value="LRR_dom_sf"/>
</dbReference>
<evidence type="ECO:0000313" key="8">
    <source>
        <dbReference type="EMBL" id="ORX90340.1"/>
    </source>
</evidence>
<reference evidence="8 9" key="1">
    <citation type="submission" date="2016-07" db="EMBL/GenBank/DDBJ databases">
        <title>Pervasive Adenine N6-methylation of Active Genes in Fungi.</title>
        <authorList>
            <consortium name="DOE Joint Genome Institute"/>
            <person name="Mondo S.J."/>
            <person name="Dannebaum R.O."/>
            <person name="Kuo R.C."/>
            <person name="Labutti K."/>
            <person name="Haridas S."/>
            <person name="Kuo A."/>
            <person name="Salamov A."/>
            <person name="Ahrendt S.R."/>
            <person name="Lipzen A."/>
            <person name="Sullivan W."/>
            <person name="Andreopoulos W.B."/>
            <person name="Clum A."/>
            <person name="Lindquist E."/>
            <person name="Daum C."/>
            <person name="Ramamoorthy G.K."/>
            <person name="Gryganskyi A."/>
            <person name="Culley D."/>
            <person name="Magnuson J.K."/>
            <person name="James T.Y."/>
            <person name="O'Malley M.A."/>
            <person name="Stajich J.E."/>
            <person name="Spatafora J.W."/>
            <person name="Visel A."/>
            <person name="Grigoriev I.V."/>
        </authorList>
    </citation>
    <scope>NUCLEOTIDE SEQUENCE [LARGE SCALE GENOMIC DNA]</scope>
    <source>
        <strain evidence="8 9">CBS 931.73</strain>
    </source>
</reference>
<dbReference type="STRING" id="1314790.A0A1Y1XX67"/>
<gene>
    <name evidence="8" type="ORF">K493DRAFT_318043</name>
</gene>
<dbReference type="SMART" id="SM00365">
    <property type="entry name" value="LRR_SD22"/>
    <property type="match status" value="3"/>
</dbReference>
<feature type="signal peptide" evidence="6">
    <location>
        <begin position="1"/>
        <end position="21"/>
    </location>
</feature>
<organism evidence="8 9">
    <name type="scientific">Basidiobolus meristosporus CBS 931.73</name>
    <dbReference type="NCBI Taxonomy" id="1314790"/>
    <lineage>
        <taxon>Eukaryota</taxon>
        <taxon>Fungi</taxon>
        <taxon>Fungi incertae sedis</taxon>
        <taxon>Zoopagomycota</taxon>
        <taxon>Entomophthoromycotina</taxon>
        <taxon>Basidiobolomycetes</taxon>
        <taxon>Basidiobolales</taxon>
        <taxon>Basidiobolaceae</taxon>
        <taxon>Basidiobolus</taxon>
    </lineage>
</organism>
<dbReference type="InterPro" id="IPR051848">
    <property type="entry name" value="PGIP"/>
</dbReference>
<evidence type="ECO:0000313" key="9">
    <source>
        <dbReference type="Proteomes" id="UP000193498"/>
    </source>
</evidence>
<keyword evidence="2" id="KW-0472">Membrane</keyword>
<feature type="region of interest" description="Disordered" evidence="5">
    <location>
        <begin position="24"/>
        <end position="100"/>
    </location>
</feature>
<evidence type="ECO:0000256" key="5">
    <source>
        <dbReference type="SAM" id="MobiDB-lite"/>
    </source>
</evidence>
<evidence type="ECO:0000256" key="2">
    <source>
        <dbReference type="ARBA" id="ARBA00022475"/>
    </source>
</evidence>
<dbReference type="InterPro" id="IPR055414">
    <property type="entry name" value="LRR_R13L4/SHOC2-like"/>
</dbReference>
<feature type="compositionally biased region" description="Acidic residues" evidence="5">
    <location>
        <begin position="55"/>
        <end position="67"/>
    </location>
</feature>
<keyword evidence="4" id="KW-0677">Repeat</keyword>
<evidence type="ECO:0000256" key="3">
    <source>
        <dbReference type="ARBA" id="ARBA00022614"/>
    </source>
</evidence>
<keyword evidence="2" id="KW-1003">Cell membrane</keyword>
<dbReference type="OrthoDB" id="676979at2759"/>
<sequence length="478" mass="51175">MRFRSLYIVIFSLALLSFVLAQESDGSEPEDGSGVSPTPTQYENESTNWDSGPDPTDDGDDKDDGSPTDDGPIDVTVVDPETDTSEKPGPTGHPNIPGLPSDVVLSDAQYENLKGNCRVLKSVFTALSGNNWVQKNGWTSEDLASCCSWQGVQCNKGGRIKSLDLAQNNLSGKLPAEVSQLNGLLTIDVSNNTLSNILSEITEVTTLISINVANTGITSIPESIGNLVNLQSLHLNANKINVLPNTMSQLTNLKGLYLANNSLGELPAFIYQMNALQVLSLDGNNITGTLPNDIGNLSNLEGLYLSQNHLTGSLPEGLSKCTNLRTLKLKNNKIQSEIPTSYTTLTNLHTLDLSHNKLIGVIPKSIGNLVNLEKLILSDNQLVGQVPDLQNLKALTSLHIQRNHLNGLFPNLPASLNRTNCIALSNKFTCQENVPPSALAKICRADCSAVSKSGGNGAADMLNIMYAIFSLLALAVAF</sequence>
<dbReference type="Gene3D" id="3.80.10.10">
    <property type="entry name" value="Ribonuclease Inhibitor"/>
    <property type="match status" value="2"/>
</dbReference>
<dbReference type="Pfam" id="PF13855">
    <property type="entry name" value="LRR_8"/>
    <property type="match status" value="1"/>
</dbReference>
<dbReference type="FunFam" id="3.80.10.10:FF:000041">
    <property type="entry name" value="LRR receptor-like serine/threonine-protein kinase ERECTA"/>
    <property type="match status" value="1"/>
</dbReference>
<dbReference type="Pfam" id="PF23598">
    <property type="entry name" value="LRR_14"/>
    <property type="match status" value="1"/>
</dbReference>